<dbReference type="SUPFAM" id="SSF56601">
    <property type="entry name" value="beta-lactamase/transpeptidase-like"/>
    <property type="match status" value="1"/>
</dbReference>
<evidence type="ECO:0000259" key="1">
    <source>
        <dbReference type="Pfam" id="PF00144"/>
    </source>
</evidence>
<dbReference type="InterPro" id="IPR050491">
    <property type="entry name" value="AmpC-like"/>
</dbReference>
<dbReference type="EMBL" id="RHHQ01000027">
    <property type="protein sequence ID" value="RNB79743.1"/>
    <property type="molecule type" value="Genomic_DNA"/>
</dbReference>
<protein>
    <submittedName>
        <fullName evidence="2">Class A beta-lactamase-related serine hydrolase</fullName>
    </submittedName>
</protein>
<dbReference type="AlphaFoldDB" id="A0A3M8CVM4"/>
<evidence type="ECO:0000313" key="3">
    <source>
        <dbReference type="Proteomes" id="UP000271031"/>
    </source>
</evidence>
<evidence type="ECO:0000313" key="2">
    <source>
        <dbReference type="EMBL" id="RNB79743.1"/>
    </source>
</evidence>
<proteinExistence type="predicted"/>
<comment type="caution">
    <text evidence="2">The sequence shown here is derived from an EMBL/GenBank/DDBJ whole genome shotgun (WGS) entry which is preliminary data.</text>
</comment>
<dbReference type="GO" id="GO:0016787">
    <property type="term" value="F:hydrolase activity"/>
    <property type="evidence" value="ECO:0007669"/>
    <property type="project" value="UniProtKB-KW"/>
</dbReference>
<gene>
    <name evidence="2" type="ORF">EDM56_28435</name>
</gene>
<accession>A0A3M8CVM4</accession>
<dbReference type="Gene3D" id="3.40.710.10">
    <property type="entry name" value="DD-peptidase/beta-lactamase superfamily"/>
    <property type="match status" value="1"/>
</dbReference>
<dbReference type="Pfam" id="PF00144">
    <property type="entry name" value="Beta-lactamase"/>
    <property type="match status" value="1"/>
</dbReference>
<feature type="domain" description="Beta-lactamase-related" evidence="1">
    <location>
        <begin position="20"/>
        <end position="320"/>
    </location>
</feature>
<dbReference type="PANTHER" id="PTHR46825:SF9">
    <property type="entry name" value="BETA-LACTAMASE-RELATED DOMAIN-CONTAINING PROTEIN"/>
    <property type="match status" value="1"/>
</dbReference>
<keyword evidence="3" id="KW-1185">Reference proteome</keyword>
<sequence>MYGGVLMEEKIDKLFTRWKEDTAGGYVAIRSKGELVFEKAYGLADMENKIPVTKSTLFHIASTSKQFTCFCILLLEESGLLDIDDDVKKYIPGLMPYECSITIRQLMNHTSGIRELYNLYSFGGLLFDDISTNEHIRNYTKRLRTLSFKPGSDFSYCNTGYFLLSEIVTAVTKESIREFARKNIFDPLDMKDTFWLDDYTEIVPNMSQCYYDDGQGKWKKAFVSSEVVGSSGIISNPADLLKWTAHYLAPIICKPETLRKMQESGVLDNRTETGYGMGLYVSKTHSGLRYFEHSGSTGAYRAALMVFPEAELELIITANNAAVDLNQACFTIASIISGQNCTPTNYGGNIPSLPEPKLLDYSGNAEGRYVILDSYVVELKKQGDGYQLLTPRETFPMEHVEKNKYVAPQMGYHFFLFDGYILINALGKTIRSDKLNTITLEPERIHELCGLYYCHETNGVFEVEATMGGILLRHARLGVFTCIAKSDSEFICLFESLCTLSFRNNSFELSAARTRGLLFRKIGSERNGNKSEYLECNP</sequence>
<organism evidence="2 3">
    <name type="scientific">Brevibacillus fluminis</name>
    <dbReference type="NCBI Taxonomy" id="511487"/>
    <lineage>
        <taxon>Bacteria</taxon>
        <taxon>Bacillati</taxon>
        <taxon>Bacillota</taxon>
        <taxon>Bacilli</taxon>
        <taxon>Bacillales</taxon>
        <taxon>Paenibacillaceae</taxon>
        <taxon>Brevibacillus</taxon>
    </lineage>
</organism>
<keyword evidence="2" id="KW-0378">Hydrolase</keyword>
<dbReference type="Proteomes" id="UP000271031">
    <property type="component" value="Unassembled WGS sequence"/>
</dbReference>
<reference evidence="2 3" key="1">
    <citation type="submission" date="2018-10" db="EMBL/GenBank/DDBJ databases">
        <title>Phylogenomics of Brevibacillus.</title>
        <authorList>
            <person name="Dunlap C."/>
        </authorList>
    </citation>
    <scope>NUCLEOTIDE SEQUENCE [LARGE SCALE GENOMIC DNA]</scope>
    <source>
        <strain evidence="2 3">JCM 15716</strain>
    </source>
</reference>
<name>A0A3M8CVM4_9BACL</name>
<dbReference type="InterPro" id="IPR012338">
    <property type="entry name" value="Beta-lactam/transpept-like"/>
</dbReference>
<dbReference type="OrthoDB" id="9803467at2"/>
<dbReference type="InterPro" id="IPR001466">
    <property type="entry name" value="Beta-lactam-related"/>
</dbReference>
<dbReference type="PANTHER" id="PTHR46825">
    <property type="entry name" value="D-ALANYL-D-ALANINE-CARBOXYPEPTIDASE/ENDOPEPTIDASE AMPH"/>
    <property type="match status" value="1"/>
</dbReference>